<dbReference type="Proteomes" id="UP000295472">
    <property type="component" value="Unassembled WGS sequence"/>
</dbReference>
<dbReference type="RefSeq" id="WP_134059890.1">
    <property type="nucleotide sequence ID" value="NZ_SOEF01000027.1"/>
</dbReference>
<dbReference type="GO" id="GO:0004061">
    <property type="term" value="F:arylformamidase activity"/>
    <property type="evidence" value="ECO:0007669"/>
    <property type="project" value="InterPro"/>
</dbReference>
<dbReference type="EMBL" id="SOEF01000027">
    <property type="protein sequence ID" value="TDX41420.1"/>
    <property type="molecule type" value="Genomic_DNA"/>
</dbReference>
<dbReference type="SUPFAM" id="SSF102198">
    <property type="entry name" value="Putative cyclase"/>
    <property type="match status" value="1"/>
</dbReference>
<dbReference type="AlphaFoldDB" id="A0A4R8G7T9"/>
<accession>A0A4R8G7T9</accession>
<protein>
    <submittedName>
        <fullName evidence="1">Kynurenine formamidase</fullName>
    </submittedName>
</protein>
<reference evidence="1 2" key="1">
    <citation type="submission" date="2019-03" db="EMBL/GenBank/DDBJ databases">
        <title>Subsurface microbial communities from deep shales in Ohio and West Virginia, USA.</title>
        <authorList>
            <person name="Wrighton K."/>
        </authorList>
    </citation>
    <scope>NUCLEOTIDE SEQUENCE [LARGE SCALE GENOMIC DNA]</scope>
    <source>
        <strain evidence="1 2">DSMZ 11287</strain>
    </source>
</reference>
<dbReference type="InterPro" id="IPR037175">
    <property type="entry name" value="KFase_sf"/>
</dbReference>
<organism evidence="1 2">
    <name type="scientific">Halanaerobium congolense</name>
    <dbReference type="NCBI Taxonomy" id="54121"/>
    <lineage>
        <taxon>Bacteria</taxon>
        <taxon>Bacillati</taxon>
        <taxon>Bacillota</taxon>
        <taxon>Clostridia</taxon>
        <taxon>Halanaerobiales</taxon>
        <taxon>Halanaerobiaceae</taxon>
        <taxon>Halanaerobium</taxon>
    </lineage>
</organism>
<dbReference type="GeneID" id="57013410"/>
<proteinExistence type="predicted"/>
<name>A0A4R8G7T9_9FIRM</name>
<gene>
    <name evidence="1" type="ORF">C7954_12739</name>
</gene>
<dbReference type="InterPro" id="IPR007325">
    <property type="entry name" value="KFase/CYL"/>
</dbReference>
<dbReference type="Gene3D" id="3.50.30.50">
    <property type="entry name" value="Putative cyclase"/>
    <property type="match status" value="1"/>
</dbReference>
<dbReference type="Pfam" id="PF04199">
    <property type="entry name" value="Cyclase"/>
    <property type="match status" value="1"/>
</dbReference>
<dbReference type="GO" id="GO:0019441">
    <property type="term" value="P:L-tryptophan catabolic process to kynurenine"/>
    <property type="evidence" value="ECO:0007669"/>
    <property type="project" value="InterPro"/>
</dbReference>
<evidence type="ECO:0000313" key="2">
    <source>
        <dbReference type="Proteomes" id="UP000295472"/>
    </source>
</evidence>
<sequence>MMNIIDLSGDITSGMWNYGHPNPEVEIKEVANIKNNNFLSSSISMSILSGSYLETGRHLYKNRNYLDEFSLERFISTASVLNFQKNKSEPITKNDLEKYENLILKNRSLLIGTKWDKNWNEDFYISESPYFTEEAVKFIMNLEVTLLGSDIPCYNSSINKNNVLKIYYREKKNLILAPLINIRKIPCEEIKLISLPIKIKNQCAAPCRAVAIVK</sequence>
<comment type="caution">
    <text evidence="1">The sequence shown here is derived from an EMBL/GenBank/DDBJ whole genome shotgun (WGS) entry which is preliminary data.</text>
</comment>
<evidence type="ECO:0000313" key="1">
    <source>
        <dbReference type="EMBL" id="TDX41420.1"/>
    </source>
</evidence>